<dbReference type="RefSeq" id="WP_024072434.1">
    <property type="nucleotide sequence ID" value="NC_023063.1"/>
</dbReference>
<name>V9R8D1_9RICK</name>
<dbReference type="AlphaFoldDB" id="V9R8D1"/>
<organism evidence="3 4">
    <name type="scientific">Ehrlichia muris AS145</name>
    <dbReference type="NCBI Taxonomy" id="1423892"/>
    <lineage>
        <taxon>Bacteria</taxon>
        <taxon>Pseudomonadati</taxon>
        <taxon>Pseudomonadota</taxon>
        <taxon>Alphaproteobacteria</taxon>
        <taxon>Rickettsiales</taxon>
        <taxon>Anaplasmataceae</taxon>
        <taxon>Ehrlichia</taxon>
    </lineage>
</organism>
<dbReference type="CDD" id="cd16325">
    <property type="entry name" value="LolA"/>
    <property type="match status" value="1"/>
</dbReference>
<dbReference type="SMR" id="V9R8D1"/>
<dbReference type="InterPro" id="IPR029046">
    <property type="entry name" value="LolA/LolB/LppX"/>
</dbReference>
<keyword evidence="4" id="KW-1185">Reference proteome</keyword>
<dbReference type="Proteomes" id="UP000018689">
    <property type="component" value="Chromosome"/>
</dbReference>
<evidence type="ECO:0000313" key="4">
    <source>
        <dbReference type="Proteomes" id="UP000018689"/>
    </source>
</evidence>
<dbReference type="Pfam" id="PF03548">
    <property type="entry name" value="LolA"/>
    <property type="match status" value="1"/>
</dbReference>
<dbReference type="HOGENOM" id="CLU_055272_6_0_5"/>
<dbReference type="STRING" id="1423892.EMUR_04280"/>
<dbReference type="Gene3D" id="2.50.20.10">
    <property type="entry name" value="Lipoprotein localisation LolA/LolB/LppX"/>
    <property type="match status" value="1"/>
</dbReference>
<evidence type="ECO:0000313" key="3">
    <source>
        <dbReference type="EMBL" id="AHC39553.1"/>
    </source>
</evidence>
<keyword evidence="1 2" id="KW-0732">Signal</keyword>
<gene>
    <name evidence="3" type="ORF">EMUR_04280</name>
</gene>
<accession>V9R8D1</accession>
<protein>
    <submittedName>
        <fullName evidence="3">Membrane protein</fullName>
    </submittedName>
</protein>
<reference evidence="3 4" key="1">
    <citation type="journal article" date="2014" name="Genome Announc.">
        <title>Complete Genome Sequence of Ehrlichia muris Strain AS145T, a Model Monocytotropic Ehrlichia Strain.</title>
        <authorList>
            <person name="Thirumalapura N.R."/>
            <person name="Qin X."/>
            <person name="Kuriakose J.A."/>
            <person name="Walker D.H."/>
        </authorList>
    </citation>
    <scope>NUCLEOTIDE SEQUENCE [LARGE SCALE GENOMIC DNA]</scope>
    <source>
        <strain evidence="4">AS154</strain>
    </source>
</reference>
<dbReference type="OrthoDB" id="9800501at2"/>
<dbReference type="EMBL" id="CP006917">
    <property type="protein sequence ID" value="AHC39553.1"/>
    <property type="molecule type" value="Genomic_DNA"/>
</dbReference>
<dbReference type="InterPro" id="IPR004564">
    <property type="entry name" value="OM_lipoprot_carrier_LolA-like"/>
</dbReference>
<feature type="signal peptide" evidence="2">
    <location>
        <begin position="1"/>
        <end position="20"/>
    </location>
</feature>
<dbReference type="PANTHER" id="PTHR35869">
    <property type="entry name" value="OUTER-MEMBRANE LIPOPROTEIN CARRIER PROTEIN"/>
    <property type="match status" value="1"/>
</dbReference>
<dbReference type="SUPFAM" id="SSF89392">
    <property type="entry name" value="Prokaryotic lipoproteins and lipoprotein localization factors"/>
    <property type="match status" value="1"/>
</dbReference>
<sequence>MKTRIVRIFFFVMCFFSIHAYSSEAVKVESLTYFNAIHSFKAEFIQTNSINNATQYGIVMMKKPGLLKWDYYPPTPASIIIQGTTVSYYDKELEEYSYSIINNPIINFLSSNIQNTKDIIFVNISTVDNKKVITIQDQKTGLQADVIFNIHPIAIVGLNIANPDSITYIKFYNIQNNVTITETEFRHNTSYYN</sequence>
<evidence type="ECO:0000256" key="1">
    <source>
        <dbReference type="ARBA" id="ARBA00022729"/>
    </source>
</evidence>
<evidence type="ECO:0000256" key="2">
    <source>
        <dbReference type="SAM" id="SignalP"/>
    </source>
</evidence>
<proteinExistence type="predicted"/>
<dbReference type="KEGG" id="emr:EMUR_04280"/>
<feature type="chain" id="PRO_5004781068" evidence="2">
    <location>
        <begin position="21"/>
        <end position="193"/>
    </location>
</feature>
<dbReference type="PATRIC" id="fig|1423892.3.peg.876"/>
<dbReference type="PANTHER" id="PTHR35869:SF1">
    <property type="entry name" value="OUTER-MEMBRANE LIPOPROTEIN CARRIER PROTEIN"/>
    <property type="match status" value="1"/>
</dbReference>